<keyword evidence="1" id="KW-0378">Hydrolase</keyword>
<dbReference type="InterPro" id="IPR003610">
    <property type="entry name" value="CBM5/12"/>
</dbReference>
<dbReference type="Gene3D" id="2.10.10.20">
    <property type="entry name" value="Carbohydrate-binding module superfamily 5/12"/>
    <property type="match status" value="1"/>
</dbReference>
<sequence>MTQYWETGVYYGVGTVVEFEGRHFEVIQAHTSQSDWPPSAVPALFRVHQGHHHGHQGQPQQQYGQYPQQQQYAPPPPQQQQQQGQQGLSGAAFAMWETDARNRTNHYFNALNSGQPVPPVAWVLATGNSIPANAIEGGREADGQPLFIARVWHENGIHVGKVARSWASGAHISFGGREVSDLRTYEILVGNPGAVRWHATSGQVSPQAIPRLVEGGYENSNPMFIAQASHNGGVHVGKAPVGHNCCYIAFGGKEIGIGNYSVLVLN</sequence>
<evidence type="ECO:0000313" key="4">
    <source>
        <dbReference type="EMBL" id="KAL2915983.1"/>
    </source>
</evidence>
<keyword evidence="6" id="KW-1185">Reference proteome</keyword>
<evidence type="ECO:0000259" key="3">
    <source>
        <dbReference type="Pfam" id="PF02839"/>
    </source>
</evidence>
<feature type="domain" description="Chitin-binding type-3" evidence="3">
    <location>
        <begin position="5"/>
        <end position="45"/>
    </location>
</feature>
<gene>
    <name evidence="4" type="ORF">HK105_204407</name>
    <name evidence="5" type="ORF">HK105_204428</name>
</gene>
<dbReference type="Pfam" id="PF02839">
    <property type="entry name" value="CBM_5_12"/>
    <property type="match status" value="1"/>
</dbReference>
<dbReference type="SMART" id="SM00696">
    <property type="entry name" value="DM9"/>
    <property type="match status" value="2"/>
</dbReference>
<dbReference type="Proteomes" id="UP001527925">
    <property type="component" value="Unassembled WGS sequence"/>
</dbReference>
<dbReference type="PANTHER" id="PTHR31649:SF1">
    <property type="entry name" value="FARNESOIC ACID O-METHYL TRANSFERASE DOMAIN-CONTAINING PROTEIN"/>
    <property type="match status" value="1"/>
</dbReference>
<dbReference type="SUPFAM" id="SSF51055">
    <property type="entry name" value="Carbohydrate binding domain"/>
    <property type="match status" value="1"/>
</dbReference>
<dbReference type="PANTHER" id="PTHR31649">
    <property type="entry name" value="AGAP009604-PA"/>
    <property type="match status" value="1"/>
</dbReference>
<evidence type="ECO:0000256" key="1">
    <source>
        <dbReference type="ARBA" id="ARBA00022801"/>
    </source>
</evidence>
<proteinExistence type="predicted"/>
<dbReference type="SUPFAM" id="SSF81995">
    <property type="entry name" value="beta-sandwich domain of Sec23/24"/>
    <property type="match status" value="1"/>
</dbReference>
<accession>A0ABR4N8X6</accession>
<comment type="caution">
    <text evidence="4">The sequence shown here is derived from an EMBL/GenBank/DDBJ whole genome shotgun (WGS) entry which is preliminary data.</text>
</comment>
<dbReference type="EMBL" id="JADGIZ020000019">
    <property type="protein sequence ID" value="KAL2916004.1"/>
    <property type="molecule type" value="Genomic_DNA"/>
</dbReference>
<evidence type="ECO:0000313" key="6">
    <source>
        <dbReference type="Proteomes" id="UP001527925"/>
    </source>
</evidence>
<evidence type="ECO:0000256" key="2">
    <source>
        <dbReference type="SAM" id="MobiDB-lite"/>
    </source>
</evidence>
<dbReference type="EMBL" id="JADGIZ020000019">
    <property type="protein sequence ID" value="KAL2915983.1"/>
    <property type="molecule type" value="Genomic_DNA"/>
</dbReference>
<dbReference type="Pfam" id="PF11901">
    <property type="entry name" value="DM9"/>
    <property type="match status" value="1"/>
</dbReference>
<name>A0ABR4N8X6_9FUNG</name>
<dbReference type="InterPro" id="IPR006616">
    <property type="entry name" value="DM9_repeat"/>
</dbReference>
<organism evidence="4 6">
    <name type="scientific">Polyrhizophydium stewartii</name>
    <dbReference type="NCBI Taxonomy" id="2732419"/>
    <lineage>
        <taxon>Eukaryota</taxon>
        <taxon>Fungi</taxon>
        <taxon>Fungi incertae sedis</taxon>
        <taxon>Chytridiomycota</taxon>
        <taxon>Chytridiomycota incertae sedis</taxon>
        <taxon>Chytridiomycetes</taxon>
        <taxon>Rhizophydiales</taxon>
        <taxon>Rhizophydiales incertae sedis</taxon>
        <taxon>Polyrhizophydium</taxon>
    </lineage>
</organism>
<protein>
    <recommendedName>
        <fullName evidence="3">Chitin-binding type-3 domain-containing protein</fullName>
    </recommendedName>
</protein>
<dbReference type="InterPro" id="IPR036573">
    <property type="entry name" value="CBM_sf_5/12"/>
</dbReference>
<feature type="compositionally biased region" description="Low complexity" evidence="2">
    <location>
        <begin position="56"/>
        <end position="72"/>
    </location>
</feature>
<dbReference type="CDD" id="cd12214">
    <property type="entry name" value="ChiA1_BD"/>
    <property type="match status" value="1"/>
</dbReference>
<evidence type="ECO:0000313" key="5">
    <source>
        <dbReference type="EMBL" id="KAL2916004.1"/>
    </source>
</evidence>
<feature type="region of interest" description="Disordered" evidence="2">
    <location>
        <begin position="49"/>
        <end position="89"/>
    </location>
</feature>
<reference evidence="4 6" key="1">
    <citation type="submission" date="2023-09" db="EMBL/GenBank/DDBJ databases">
        <title>Pangenome analysis of Batrachochytrium dendrobatidis and related Chytrids.</title>
        <authorList>
            <person name="Yacoub M.N."/>
            <person name="Stajich J.E."/>
            <person name="James T.Y."/>
        </authorList>
    </citation>
    <scope>NUCLEOTIDE SEQUENCE [LARGE SCALE GENOMIC DNA]</scope>
    <source>
        <strain evidence="4 6">JEL0888</strain>
    </source>
</reference>